<comment type="caution">
    <text evidence="1">The sequence shown here is derived from an EMBL/GenBank/DDBJ whole genome shotgun (WGS) entry which is preliminary data.</text>
</comment>
<evidence type="ECO:0000313" key="1">
    <source>
        <dbReference type="EMBL" id="OWJ55642.1"/>
    </source>
</evidence>
<gene>
    <name evidence="1" type="ORF">Pdsh_02310</name>
</gene>
<reference evidence="1 2" key="1">
    <citation type="submission" date="2017-05" db="EMBL/GenBank/DDBJ databases">
        <title>The draft genome of the hyperthermophilic archaeon 'Pyrodictium delaneyi strain Hulk', an iron and nitrate reducer, reveals the capacity for sulfate reduction.</title>
        <authorList>
            <person name="Demey L.M."/>
            <person name="Miller C."/>
            <person name="Manzella M."/>
            <person name="Reguera G."/>
            <person name="Kashefi K."/>
        </authorList>
    </citation>
    <scope>NUCLEOTIDE SEQUENCE [LARGE SCALE GENOMIC DNA]</scope>
    <source>
        <strain evidence="1 2">Hulk</strain>
    </source>
</reference>
<protein>
    <submittedName>
        <fullName evidence="1">Uncharacterized protein</fullName>
    </submittedName>
</protein>
<keyword evidence="2" id="KW-1185">Reference proteome</keyword>
<sequence length="179" mass="18568">MFSRGLGGWGAEEAGARCSVLGLLEAWPARQLGVMAGVEAVPRPSGRGFAEACGLLAFVYGDGVVEVRVKKTRVLVVARVNTPRVATLFAGALRIMVFAGRRSMGSAFCSDGRPGLNMCFKAPLDLDALRSLGLGGIAEGKAGVRSDLMRCLESGSGALYSVVAGSSTARGMCAQRRAL</sequence>
<dbReference type="AlphaFoldDB" id="A0A211YRI3"/>
<dbReference type="Proteomes" id="UP000196694">
    <property type="component" value="Unassembled WGS sequence"/>
</dbReference>
<organism evidence="1 2">
    <name type="scientific">Pyrodictium delaneyi</name>
    <dbReference type="NCBI Taxonomy" id="1273541"/>
    <lineage>
        <taxon>Archaea</taxon>
        <taxon>Thermoproteota</taxon>
        <taxon>Thermoprotei</taxon>
        <taxon>Desulfurococcales</taxon>
        <taxon>Pyrodictiaceae</taxon>
        <taxon>Pyrodictium</taxon>
    </lineage>
</organism>
<accession>A0A211YRI3</accession>
<evidence type="ECO:0000313" key="2">
    <source>
        <dbReference type="Proteomes" id="UP000196694"/>
    </source>
</evidence>
<proteinExistence type="predicted"/>
<name>A0A211YRI3_9CREN</name>
<dbReference type="EMBL" id="NCQP01000001">
    <property type="protein sequence ID" value="OWJ55642.1"/>
    <property type="molecule type" value="Genomic_DNA"/>
</dbReference>